<gene>
    <name evidence="3" type="ORF">RFI_13550</name>
</gene>
<name>X6NC73_RETFI</name>
<proteinExistence type="predicted"/>
<keyword evidence="2" id="KW-0812">Transmembrane</keyword>
<protein>
    <submittedName>
        <fullName evidence="3">Uncharacterized protein</fullName>
    </submittedName>
</protein>
<reference evidence="3 4" key="1">
    <citation type="journal article" date="2013" name="Curr. Biol.">
        <title>The Genome of the Foraminiferan Reticulomyxa filosa.</title>
        <authorList>
            <person name="Glockner G."/>
            <person name="Hulsmann N."/>
            <person name="Schleicher M."/>
            <person name="Noegel A.A."/>
            <person name="Eichinger L."/>
            <person name="Gallinger C."/>
            <person name="Pawlowski J."/>
            <person name="Sierra R."/>
            <person name="Euteneuer U."/>
            <person name="Pillet L."/>
            <person name="Moustafa A."/>
            <person name="Platzer M."/>
            <person name="Groth M."/>
            <person name="Szafranski K."/>
            <person name="Schliwa M."/>
        </authorList>
    </citation>
    <scope>NUCLEOTIDE SEQUENCE [LARGE SCALE GENOMIC DNA]</scope>
</reference>
<evidence type="ECO:0000313" key="3">
    <source>
        <dbReference type="EMBL" id="ETO23631.1"/>
    </source>
</evidence>
<keyword evidence="4" id="KW-1185">Reference proteome</keyword>
<keyword evidence="2" id="KW-1133">Transmembrane helix</keyword>
<dbReference type="EMBL" id="ASPP01009799">
    <property type="protein sequence ID" value="ETO23631.1"/>
    <property type="molecule type" value="Genomic_DNA"/>
</dbReference>
<evidence type="ECO:0000256" key="2">
    <source>
        <dbReference type="SAM" id="Phobius"/>
    </source>
</evidence>
<keyword evidence="2" id="KW-0472">Membrane</keyword>
<sequence length="667" mass="76403">MLSGCLQRLKIPLSRPIVGCRTFSTGIISKTSYGRFLAVPIVLVISFYYQRNKVETSGRLEILDQNYCYSPIHWSSIIALIYPVVEGFYRSRWKLYLFYFSLFLVYYLQKIYWTMYYGDTYVCVCVNKKDNAKAYNAAKDSLDWDENIEMAQKIWFDNDEYFEWKDYYRNYFAQSVLHKINVESSVDSLSVPKEKNSIGYSALKENLIGSITDFMYDRLGVHDSNEKDKTEKRRSWMFSVANANDQLLLEQQDMFFDTSPMTTKFSHEENANAPTPKAKENSFPSNDVKYIRLVLVNTLRYSLSFVHKFQSLLLPLQSSNSSSLNTTSQAQSQSLTPSSPEYMGTYGKFLCTEYEGHDIIIVPLKPIPTEQSTAGSEIPKKGQPKSHLNIVFSIPKLSDLDKHVLRTISNESILSTLSTATTSPSHEVTAVANKSKKGNDHSNTLSKNDVCLKQAIHPFDILKLFEQYRIKALSAHKDNNQSKNVLYETECGVILPKFHMSKVQPMRDHFIVASGLKRILLFLYHEVILFFCLSYICTTASEISWNENGSECKISTIAYYDEGSRFWAGVRRWKSSTTSLSKFISHLGIGTVIKSYIPTSLFQSSKETVKNQNNDNTTIDHTNIISKLLDKNNKVFVFDRPFDFYICDANRDICYVAGSVNDFSCLT</sequence>
<dbReference type="Proteomes" id="UP000023152">
    <property type="component" value="Unassembled WGS sequence"/>
</dbReference>
<feature type="transmembrane region" description="Helical" evidence="2">
    <location>
        <begin position="71"/>
        <end position="89"/>
    </location>
</feature>
<evidence type="ECO:0000313" key="4">
    <source>
        <dbReference type="Proteomes" id="UP000023152"/>
    </source>
</evidence>
<comment type="caution">
    <text evidence="3">The sequence shown here is derived from an EMBL/GenBank/DDBJ whole genome shotgun (WGS) entry which is preliminary data.</text>
</comment>
<evidence type="ECO:0000256" key="1">
    <source>
        <dbReference type="SAM" id="MobiDB-lite"/>
    </source>
</evidence>
<organism evidence="3 4">
    <name type="scientific">Reticulomyxa filosa</name>
    <dbReference type="NCBI Taxonomy" id="46433"/>
    <lineage>
        <taxon>Eukaryota</taxon>
        <taxon>Sar</taxon>
        <taxon>Rhizaria</taxon>
        <taxon>Retaria</taxon>
        <taxon>Foraminifera</taxon>
        <taxon>Monothalamids</taxon>
        <taxon>Reticulomyxidae</taxon>
        <taxon>Reticulomyxa</taxon>
    </lineage>
</organism>
<feature type="region of interest" description="Disordered" evidence="1">
    <location>
        <begin position="320"/>
        <end position="339"/>
    </location>
</feature>
<feature type="transmembrane region" description="Helical" evidence="2">
    <location>
        <begin position="96"/>
        <end position="118"/>
    </location>
</feature>
<feature type="transmembrane region" description="Helical" evidence="2">
    <location>
        <begin position="33"/>
        <end position="51"/>
    </location>
</feature>
<accession>X6NC73</accession>
<dbReference type="AlphaFoldDB" id="X6NC73"/>